<dbReference type="EMBL" id="FOYZ01000006">
    <property type="protein sequence ID" value="SFR80243.1"/>
    <property type="molecule type" value="Genomic_DNA"/>
</dbReference>
<dbReference type="InterPro" id="IPR023867">
    <property type="entry name" value="Sulphatase_maturase_rSAM"/>
</dbReference>
<evidence type="ECO:0000256" key="2">
    <source>
        <dbReference type="ARBA" id="ARBA00022723"/>
    </source>
</evidence>
<keyword evidence="4" id="KW-0411">Iron-sulfur</keyword>
<dbReference type="PANTHER" id="PTHR43273:SF8">
    <property type="entry name" value="RADICAL SAM DOMAIN PROTEIN"/>
    <property type="match status" value="1"/>
</dbReference>
<dbReference type="AlphaFoldDB" id="A0A1I6JMP5"/>
<organism evidence="7 8">
    <name type="scientific">Anaeromicropila populeti</name>
    <dbReference type="NCBI Taxonomy" id="37658"/>
    <lineage>
        <taxon>Bacteria</taxon>
        <taxon>Bacillati</taxon>
        <taxon>Bacillota</taxon>
        <taxon>Clostridia</taxon>
        <taxon>Lachnospirales</taxon>
        <taxon>Lachnospiraceae</taxon>
        <taxon>Anaeromicropila</taxon>
    </lineage>
</organism>
<protein>
    <submittedName>
        <fullName evidence="7">Radical SAM additional 4Fe4S-binding SPASM domain-containing protein</fullName>
    </submittedName>
</protein>
<name>A0A1I6JMP5_9FIRM</name>
<dbReference type="Gene3D" id="3.20.20.70">
    <property type="entry name" value="Aldolase class I"/>
    <property type="match status" value="1"/>
</dbReference>
<dbReference type="STRING" id="37658.SAMN05661086_01776"/>
<dbReference type="Proteomes" id="UP000199659">
    <property type="component" value="Unassembled WGS sequence"/>
</dbReference>
<dbReference type="InterPro" id="IPR058240">
    <property type="entry name" value="rSAM_sf"/>
</dbReference>
<evidence type="ECO:0000256" key="3">
    <source>
        <dbReference type="ARBA" id="ARBA00023004"/>
    </source>
</evidence>
<evidence type="ECO:0000256" key="4">
    <source>
        <dbReference type="ARBA" id="ARBA00023014"/>
    </source>
</evidence>
<evidence type="ECO:0000313" key="7">
    <source>
        <dbReference type="EMBL" id="SFR80243.1"/>
    </source>
</evidence>
<accession>A0A1I6JMP5</accession>
<evidence type="ECO:0000313" key="8">
    <source>
        <dbReference type="Proteomes" id="UP000199659"/>
    </source>
</evidence>
<dbReference type="GO" id="GO:0051536">
    <property type="term" value="F:iron-sulfur cluster binding"/>
    <property type="evidence" value="ECO:0007669"/>
    <property type="project" value="UniProtKB-KW"/>
</dbReference>
<dbReference type="Pfam" id="PF04055">
    <property type="entry name" value="Radical_SAM"/>
    <property type="match status" value="1"/>
</dbReference>
<dbReference type="RefSeq" id="WP_092560331.1">
    <property type="nucleotide sequence ID" value="NZ_FOYZ01000006.1"/>
</dbReference>
<feature type="compositionally biased region" description="Basic and acidic residues" evidence="5">
    <location>
        <begin position="208"/>
        <end position="222"/>
    </location>
</feature>
<dbReference type="Gene3D" id="1.10.287.1080">
    <property type="entry name" value="MazG-like"/>
    <property type="match status" value="1"/>
</dbReference>
<sequence length="570" mass="64883">MEKLRVLWLEDGQCILFNALDKRISKICPSYVGKAAEEAASGKDLAVVIEDVIAEKALQESTEKLITYIAGSKIEKQKRLPVEVKRFNRTLVLCVSALCNLRCVYCSGNAGNRSDNMMSWDLAKDSIDYFFDHCSESGPYTLQFHGAGEPMTNPDIVMKSVEYARQLANQRNQKLLTRMSTNGIFSSDVAEWMAENMNHVSLSFDGPPEIHNKQRPKRDGRGSYDTVVNTIKILTRTGSLRRMNTVVTNEGTDRLEEIIRHVYGISQVKEIRILPMEYCGRCEVSGVQPINLEKYKKSFENIIPVAQSLGVKIITNLEQLNYYTEHYCGACGFNMCVTPAGVVSTCVEAMDEREEGIDELFIGKYDKEIHSFSIDWDKVFKLRSRTYYNLDECGKCVFRTNCAGNCLIRSGRKNKTVMSVDKDACDMTKLTLTKQLVDMAKSGETLAEKSANGEKTQVSFQELVDLSRKVAKQFDQVELRPWTIETMLLELTKQVGDLTKYFMTFENYYLGDRKLHPNYRASKDSIGNELADIMHAVIRIADYYQIDLEDAFQKARMAELNYCKRVEQNI</sequence>
<keyword evidence="1" id="KW-0949">S-adenosyl-L-methionine</keyword>
<dbReference type="SFLD" id="SFLDG01067">
    <property type="entry name" value="SPASM/twitch_domain_containing"/>
    <property type="match status" value="1"/>
</dbReference>
<dbReference type="CDD" id="cd01335">
    <property type="entry name" value="Radical_SAM"/>
    <property type="match status" value="1"/>
</dbReference>
<gene>
    <name evidence="7" type="ORF">SAMN05661086_01776</name>
</gene>
<dbReference type="PANTHER" id="PTHR43273">
    <property type="entry name" value="ANAEROBIC SULFATASE-MATURATING ENZYME HOMOLOG ASLB-RELATED"/>
    <property type="match status" value="1"/>
</dbReference>
<keyword evidence="2" id="KW-0479">Metal-binding</keyword>
<dbReference type="SUPFAM" id="SSF102114">
    <property type="entry name" value="Radical SAM enzymes"/>
    <property type="match status" value="1"/>
</dbReference>
<feature type="region of interest" description="Disordered" evidence="5">
    <location>
        <begin position="203"/>
        <end position="222"/>
    </location>
</feature>
<keyword evidence="8" id="KW-1185">Reference proteome</keyword>
<dbReference type="SFLD" id="SFLDS00029">
    <property type="entry name" value="Radical_SAM"/>
    <property type="match status" value="1"/>
</dbReference>
<dbReference type="OrthoDB" id="9808591at2"/>
<dbReference type="InterPro" id="IPR013785">
    <property type="entry name" value="Aldolase_TIM"/>
</dbReference>
<dbReference type="InterPro" id="IPR007197">
    <property type="entry name" value="rSAM"/>
</dbReference>
<dbReference type="GO" id="GO:0016491">
    <property type="term" value="F:oxidoreductase activity"/>
    <property type="evidence" value="ECO:0007669"/>
    <property type="project" value="InterPro"/>
</dbReference>
<dbReference type="GO" id="GO:0046872">
    <property type="term" value="F:metal ion binding"/>
    <property type="evidence" value="ECO:0007669"/>
    <property type="project" value="UniProtKB-KW"/>
</dbReference>
<evidence type="ECO:0000259" key="6">
    <source>
        <dbReference type="PROSITE" id="PS51918"/>
    </source>
</evidence>
<evidence type="ECO:0000256" key="5">
    <source>
        <dbReference type="SAM" id="MobiDB-lite"/>
    </source>
</evidence>
<reference evidence="7 8" key="1">
    <citation type="submission" date="2016-10" db="EMBL/GenBank/DDBJ databases">
        <authorList>
            <person name="de Groot N.N."/>
        </authorList>
    </citation>
    <scope>NUCLEOTIDE SEQUENCE [LARGE SCALE GENOMIC DNA]</scope>
    <source>
        <strain evidence="7 8">743A</strain>
    </source>
</reference>
<feature type="domain" description="Radical SAM core" evidence="6">
    <location>
        <begin position="83"/>
        <end position="312"/>
    </location>
</feature>
<dbReference type="SFLD" id="SFLDG01386">
    <property type="entry name" value="main_SPASM_domain-containing"/>
    <property type="match status" value="1"/>
</dbReference>
<evidence type="ECO:0000256" key="1">
    <source>
        <dbReference type="ARBA" id="ARBA00022691"/>
    </source>
</evidence>
<dbReference type="SUPFAM" id="SSF101386">
    <property type="entry name" value="all-alpha NTP pyrophosphatases"/>
    <property type="match status" value="1"/>
</dbReference>
<dbReference type="SFLD" id="SFLDG01384">
    <property type="entry name" value="thioether_bond_formation_requi"/>
    <property type="match status" value="1"/>
</dbReference>
<dbReference type="PROSITE" id="PS51918">
    <property type="entry name" value="RADICAL_SAM"/>
    <property type="match status" value="1"/>
</dbReference>
<keyword evidence="3" id="KW-0408">Iron</keyword>
<proteinExistence type="predicted"/>